<dbReference type="PROSITE" id="PS51257">
    <property type="entry name" value="PROKAR_LIPOPROTEIN"/>
    <property type="match status" value="1"/>
</dbReference>
<feature type="transmembrane region" description="Helical" evidence="5">
    <location>
        <begin position="136"/>
        <end position="154"/>
    </location>
</feature>
<gene>
    <name evidence="7" type="ORF">KSU80_17050</name>
</gene>
<dbReference type="GO" id="GO:0016020">
    <property type="term" value="C:membrane"/>
    <property type="evidence" value="ECO:0007669"/>
    <property type="project" value="UniProtKB-SubCell"/>
</dbReference>
<feature type="transmembrane region" description="Helical" evidence="5">
    <location>
        <begin position="340"/>
        <end position="363"/>
    </location>
</feature>
<dbReference type="EMBL" id="JAHOAX010000019">
    <property type="protein sequence ID" value="MBV3124864.1"/>
    <property type="molecule type" value="Genomic_DNA"/>
</dbReference>
<evidence type="ECO:0000256" key="2">
    <source>
        <dbReference type="ARBA" id="ARBA00022692"/>
    </source>
</evidence>
<protein>
    <submittedName>
        <fullName evidence="7">O-antigen ligase family protein</fullName>
    </submittedName>
</protein>
<feature type="transmembrane region" description="Helical" evidence="5">
    <location>
        <begin position="298"/>
        <end position="319"/>
    </location>
</feature>
<proteinExistence type="predicted"/>
<evidence type="ECO:0000256" key="1">
    <source>
        <dbReference type="ARBA" id="ARBA00004141"/>
    </source>
</evidence>
<dbReference type="Pfam" id="PF04932">
    <property type="entry name" value="Wzy_C"/>
    <property type="match status" value="1"/>
</dbReference>
<keyword evidence="7" id="KW-0436">Ligase</keyword>
<feature type="transmembrane region" description="Helical" evidence="5">
    <location>
        <begin position="43"/>
        <end position="63"/>
    </location>
</feature>
<dbReference type="RefSeq" id="WP_158564666.1">
    <property type="nucleotide sequence ID" value="NZ_DAWDYP010000014.1"/>
</dbReference>
<dbReference type="InterPro" id="IPR007016">
    <property type="entry name" value="O-antigen_ligase-rel_domated"/>
</dbReference>
<comment type="subcellular location">
    <subcellularLocation>
        <location evidence="1">Membrane</location>
        <topology evidence="1">Multi-pass membrane protein</topology>
    </subcellularLocation>
</comment>
<feature type="transmembrane region" description="Helical" evidence="5">
    <location>
        <begin position="161"/>
        <end position="190"/>
    </location>
</feature>
<reference evidence="7" key="1">
    <citation type="submission" date="2021-06" db="EMBL/GenBank/DDBJ databases">
        <title>Collection of gut derived symbiotic bacterial strains cultured from healthy donors.</title>
        <authorList>
            <person name="Lin H."/>
            <person name="Littmann E."/>
            <person name="Pamer E.G."/>
        </authorList>
    </citation>
    <scope>NUCLEOTIDE SEQUENCE</scope>
    <source>
        <strain evidence="7">MSK.5.10</strain>
    </source>
</reference>
<dbReference type="GO" id="GO:0016874">
    <property type="term" value="F:ligase activity"/>
    <property type="evidence" value="ECO:0007669"/>
    <property type="project" value="UniProtKB-KW"/>
</dbReference>
<accession>A0AB35CBM4</accession>
<evidence type="ECO:0000256" key="3">
    <source>
        <dbReference type="ARBA" id="ARBA00022989"/>
    </source>
</evidence>
<sequence length="375" mass="43833">MKRVVLQNALSDFYVKRLLIVLLCFGFVLFLSCYDNLSFQIKMLNQFAVAEVLPAILMVVSLRNEKDFKIILWTFFVSTLICCVYAIYTLIIDRNPYVGVINLLYSKRDFVLTLGEELDYSRGFAGTSSTFEFANGFGYFIPVTFSLMFFFYQIKKTMLKLILLLLLSICVIICTKRSAIVAYVVFWIIYWLYSSRKQKKKILLFFVSMIFVAIFLIYSIPQLSSVQGLLESSIFFWNDDMKIKNDIHGSSFSMRVEQVLYPFVLVADNFLFGKGFGWHTYYLSEHELHPVLQGFESIITVAISDGGFCGLILWSYLFYISYKYSSLKDKKKKYYKIFTFVQLTIAIATGFSYFFFYGMYIVLLNRFYLLRDKGQ</sequence>
<evidence type="ECO:0000313" key="8">
    <source>
        <dbReference type="Proteomes" id="UP000777173"/>
    </source>
</evidence>
<keyword evidence="2 5" id="KW-0812">Transmembrane</keyword>
<comment type="caution">
    <text evidence="7">The sequence shown here is derived from an EMBL/GenBank/DDBJ whole genome shotgun (WGS) entry which is preliminary data.</text>
</comment>
<evidence type="ECO:0000256" key="4">
    <source>
        <dbReference type="ARBA" id="ARBA00023136"/>
    </source>
</evidence>
<feature type="transmembrane region" description="Helical" evidence="5">
    <location>
        <begin position="70"/>
        <end position="91"/>
    </location>
</feature>
<evidence type="ECO:0000313" key="7">
    <source>
        <dbReference type="EMBL" id="MBV3124864.1"/>
    </source>
</evidence>
<dbReference type="AlphaFoldDB" id="A0AB35CBM4"/>
<dbReference type="Proteomes" id="UP000777173">
    <property type="component" value="Unassembled WGS sequence"/>
</dbReference>
<feature type="transmembrane region" description="Helical" evidence="5">
    <location>
        <begin position="202"/>
        <end position="220"/>
    </location>
</feature>
<evidence type="ECO:0000259" key="6">
    <source>
        <dbReference type="Pfam" id="PF04932"/>
    </source>
</evidence>
<keyword evidence="3 5" id="KW-1133">Transmembrane helix</keyword>
<organism evidence="7 8">
    <name type="scientific">Phocaeicola dorei</name>
    <dbReference type="NCBI Taxonomy" id="357276"/>
    <lineage>
        <taxon>Bacteria</taxon>
        <taxon>Pseudomonadati</taxon>
        <taxon>Bacteroidota</taxon>
        <taxon>Bacteroidia</taxon>
        <taxon>Bacteroidales</taxon>
        <taxon>Bacteroidaceae</taxon>
        <taxon>Phocaeicola</taxon>
    </lineage>
</organism>
<evidence type="ECO:0000256" key="5">
    <source>
        <dbReference type="SAM" id="Phobius"/>
    </source>
</evidence>
<feature type="domain" description="O-antigen ligase-related" evidence="6">
    <location>
        <begin position="163"/>
        <end position="314"/>
    </location>
</feature>
<name>A0AB35CBM4_9BACT</name>
<keyword evidence="4 5" id="KW-0472">Membrane</keyword>